<evidence type="ECO:0000313" key="3">
    <source>
        <dbReference type="Proteomes" id="UP000275331"/>
    </source>
</evidence>
<dbReference type="Gene3D" id="3.30.2310.20">
    <property type="entry name" value="RelE-like"/>
    <property type="match status" value="1"/>
</dbReference>
<name>A0A3R9GNX6_9ENTR</name>
<dbReference type="PANTHER" id="PTHR38813">
    <property type="match status" value="1"/>
</dbReference>
<dbReference type="EMBL" id="RHXB01000010">
    <property type="protein sequence ID" value="RSE24474.1"/>
    <property type="molecule type" value="Genomic_DNA"/>
</dbReference>
<gene>
    <name evidence="2" type="ORF">EGT71_14965</name>
</gene>
<dbReference type="InterPro" id="IPR035093">
    <property type="entry name" value="RelE/ParE_toxin_dom_sf"/>
</dbReference>
<dbReference type="InterPro" id="IPR007712">
    <property type="entry name" value="RelE/ParE_toxin"/>
</dbReference>
<accession>A0A3R9GNX6</accession>
<organism evidence="2 3">
    <name type="scientific">Atlantibacter subterraneus</name>
    <dbReference type="NCBI Taxonomy" id="255519"/>
    <lineage>
        <taxon>Bacteria</taxon>
        <taxon>Pseudomonadati</taxon>
        <taxon>Pseudomonadota</taxon>
        <taxon>Gammaproteobacteria</taxon>
        <taxon>Enterobacterales</taxon>
        <taxon>Enterobacteriaceae</taxon>
        <taxon>Atlantibacter</taxon>
    </lineage>
</organism>
<dbReference type="OrthoDB" id="5570653at2"/>
<sequence length="86" mass="10220">MVQVEWSKRAVKQLQTIDTRYRKAIWNKVSQLETFPDVSLDLKKLEAPGKFYRLRVGDYRIIFEIIDGVPTVCKIQEVKRRTSQTY</sequence>
<evidence type="ECO:0000256" key="1">
    <source>
        <dbReference type="ARBA" id="ARBA00022649"/>
    </source>
</evidence>
<evidence type="ECO:0000313" key="2">
    <source>
        <dbReference type="EMBL" id="RSE24474.1"/>
    </source>
</evidence>
<reference evidence="2 3" key="1">
    <citation type="submission" date="2018-10" db="EMBL/GenBank/DDBJ databases">
        <title>Transmission dynamics of multidrug resistant bacteria on intensive care unit surfaces.</title>
        <authorList>
            <person name="D'Souza A.W."/>
            <person name="Potter R.F."/>
            <person name="Wallace M."/>
            <person name="Shupe A."/>
            <person name="Patel S."/>
            <person name="Sun S."/>
            <person name="Gul D."/>
            <person name="Kwon J.H."/>
            <person name="Andleeb S."/>
            <person name="Burnham C.-A.D."/>
            <person name="Dantas G."/>
        </authorList>
    </citation>
    <scope>NUCLEOTIDE SEQUENCE [LARGE SCALE GENOMIC DNA]</scope>
    <source>
        <strain evidence="2 3">AS_373</strain>
    </source>
</reference>
<dbReference type="InterPro" id="IPR052747">
    <property type="entry name" value="TA_system_RelE_toxin"/>
</dbReference>
<comment type="caution">
    <text evidence="2">The sequence shown here is derived from an EMBL/GenBank/DDBJ whole genome shotgun (WGS) entry which is preliminary data.</text>
</comment>
<dbReference type="RefSeq" id="WP_125294023.1">
    <property type="nucleotide sequence ID" value="NZ_RHWZ01000008.1"/>
</dbReference>
<dbReference type="AlphaFoldDB" id="A0A3R9GNX6"/>
<protein>
    <submittedName>
        <fullName evidence="2">Type II toxin-antitoxin system RelE/ParE family toxin</fullName>
    </submittedName>
</protein>
<keyword evidence="1" id="KW-1277">Toxin-antitoxin system</keyword>
<dbReference type="Proteomes" id="UP000275331">
    <property type="component" value="Unassembled WGS sequence"/>
</dbReference>
<dbReference type="SUPFAM" id="SSF143011">
    <property type="entry name" value="RelE-like"/>
    <property type="match status" value="1"/>
</dbReference>
<dbReference type="Pfam" id="PF05016">
    <property type="entry name" value="ParE_toxin"/>
    <property type="match status" value="1"/>
</dbReference>
<proteinExistence type="predicted"/>
<dbReference type="PANTHER" id="PTHR38813:SF1">
    <property type="entry name" value="TOXIN RELE1-RELATED"/>
    <property type="match status" value="1"/>
</dbReference>